<dbReference type="InterPro" id="IPR007527">
    <property type="entry name" value="Znf_SWIM"/>
</dbReference>
<dbReference type="InterPro" id="IPR006553">
    <property type="entry name" value="Leu-rich_rpt_Cys-con_subtyp"/>
</dbReference>
<feature type="domain" description="SWIM-type" evidence="6">
    <location>
        <begin position="1152"/>
        <end position="1185"/>
    </location>
</feature>
<dbReference type="Pfam" id="PF03108">
    <property type="entry name" value="DBD_Tnp_Mut"/>
    <property type="match status" value="1"/>
</dbReference>
<dbReference type="GO" id="GO:0005737">
    <property type="term" value="C:cytoplasm"/>
    <property type="evidence" value="ECO:0007669"/>
    <property type="project" value="UniProtKB-ARBA"/>
</dbReference>
<keyword evidence="8" id="KW-1185">Reference proteome</keyword>
<dbReference type="SMART" id="SM00575">
    <property type="entry name" value="ZnF_PMZ"/>
    <property type="match status" value="1"/>
</dbReference>
<protein>
    <recommendedName>
        <fullName evidence="6">SWIM-type domain-containing protein</fullName>
    </recommendedName>
</protein>
<dbReference type="PANTHER" id="PTHR31973">
    <property type="entry name" value="POLYPROTEIN, PUTATIVE-RELATED"/>
    <property type="match status" value="1"/>
</dbReference>
<dbReference type="FunFam" id="1.20.1280.50:FF:000005">
    <property type="entry name" value="F-box/LRR-repeat protein 3 isoform X1"/>
    <property type="match status" value="1"/>
</dbReference>
<dbReference type="InterPro" id="IPR004332">
    <property type="entry name" value="Transposase_MuDR"/>
</dbReference>
<dbReference type="Pfam" id="PF13516">
    <property type="entry name" value="LRR_6"/>
    <property type="match status" value="2"/>
</dbReference>
<dbReference type="GO" id="GO:0008270">
    <property type="term" value="F:zinc ion binding"/>
    <property type="evidence" value="ECO:0007669"/>
    <property type="project" value="UniProtKB-KW"/>
</dbReference>
<evidence type="ECO:0000256" key="5">
    <source>
        <dbReference type="SAM" id="MobiDB-lite"/>
    </source>
</evidence>
<evidence type="ECO:0000256" key="1">
    <source>
        <dbReference type="ARBA" id="ARBA00022723"/>
    </source>
</evidence>
<dbReference type="InterPro" id="IPR032675">
    <property type="entry name" value="LRR_dom_sf"/>
</dbReference>
<dbReference type="InterPro" id="IPR055411">
    <property type="entry name" value="LRR_FXL15/At3g58940/PEG3-like"/>
</dbReference>
<evidence type="ECO:0000256" key="3">
    <source>
        <dbReference type="ARBA" id="ARBA00022833"/>
    </source>
</evidence>
<dbReference type="PANTHER" id="PTHR31973:SF187">
    <property type="entry name" value="MUTATOR TRANSPOSASE MUDRA PROTEIN"/>
    <property type="match status" value="1"/>
</dbReference>
<evidence type="ECO:0000313" key="8">
    <source>
        <dbReference type="Proteomes" id="UP000467841"/>
    </source>
</evidence>
<dbReference type="InterPro" id="IPR006564">
    <property type="entry name" value="Znf_PMZ"/>
</dbReference>
<dbReference type="InterPro" id="IPR001810">
    <property type="entry name" value="F-box_dom"/>
</dbReference>
<sequence>MGQAPSSPAESNGRDMDLRLWSPVIVGGGEWMYLGNGVTVTDRDFSGEIPDECLAHVFQFLGAGDRKRCSLVCKRWLFVDGQNRHRLSLDARDEIFSFLTSMFNRFDSVTKLALRCDRKSVSLSDEALVTISARCLNLTRVKLRGCREITDLGMEEFARNCKNLKKLSVGSCNFGAKGVNAMLEHCKLLEELSVKRLRGIHEAAELIQLPAGGSSSSLRAICLKELVNGQVFEPLVSSTKTLKTLKIIRCLGDWDKVLQMIGDGNSSLSEIHLERLQVSDLGLSAISKCSNVETLHIVKTPDCSNFGLIDVAERCNLLRKLHIDGWRTNRIGDEGLMAVAKHCLNLQELVLIGVNATHMSLEAIASNCEKLERLALCGSVTIGDTEIACIAKKCGALRKFCIKGCPVSDLGIEALAVGCPNLVKLKVKKCKVVTGEIGEWLREQRRTLVVSMDSDETEAMVVVDGEAENLEERRVGQGGGVVVPESVAGGNNNGGSRLAMIRSKLGFLAARNLGSWPFAIFWVLLVEAEIDFARLASVTDDRSGLEMSFELFLWTGGYWSPDDRYLGGESSRVGTFTVEEFKMSRVQLIITEQLGYEDNMKKLSWFPSETPNTKVDIETMNKVAHYGVGFGAATLYVVCEDDPYIGRRTGWNTSLEDDENLWLENPDDGNVGEHGDDSRDGNSSDEAGNFTEDESSCDGRRTNVDDKSYKRFEIGQEYMTIDSFKSALHKYAVKKRRDIKYKKSEKSRVIAICSNGKCPWRICATINSSSPRVVVRSLQEEHNCTWQGKVSLLTYSRISEIYIGEFRLNPNFSAQQLQEKLLARNINVPWSKCERSRLDCLRKFDREQDEQFSRLFDYVYELKKANPGSTVELVVKGTEFEKFYVCFGALKTGWKAACRKILHLDGTFLKWRMNEMLLVACGRDPNDQMFPIAWGIVEKENTPNWRWFLEHLASDLGLETGNGLTLASDQQKGLIAAVKELLPFAEHRMCARHVYANWKKRHSGADLEDLFWSAADSYYPLDFERKMQALKDYDAVAHADLRISLWCPWSRAFFTEYSKCDAVENNLGESFNAIRIARTKPIVEMLEEIRRRVVVSNDKKRLEAEKAKGVYTPRAVALLDQQIELAKDCRPLGFGLGKYEVTYVKNEVHDRFVVHLRNKTSCSCRLFVVSGIPCCHIASSLRLERGEEQDPKTRISQWFTADKLRACYCTPLGPVNGMNLWKVTTGLRVTRPPFGSPGGRPPGKNRTREKGEKKKEPENGKMPKLGITMPKCSHCFNGWIWCCFWSNDANVDLQHCLMLFVVHVSEGIMVM</sequence>
<evidence type="ECO:0000256" key="4">
    <source>
        <dbReference type="PROSITE-ProRule" id="PRU00325"/>
    </source>
</evidence>
<comment type="caution">
    <text evidence="7">The sequence shown here is derived from an EMBL/GenBank/DDBJ whole genome shotgun (WGS) entry which is preliminary data.</text>
</comment>
<feature type="compositionally biased region" description="Acidic residues" evidence="5">
    <location>
        <begin position="658"/>
        <end position="667"/>
    </location>
</feature>
<keyword evidence="2 4" id="KW-0863">Zinc-finger</keyword>
<dbReference type="OrthoDB" id="423607at2759"/>
<name>A0A6D2JBC3_9BRAS</name>
<feature type="region of interest" description="Disordered" evidence="5">
    <location>
        <begin position="658"/>
        <end position="702"/>
    </location>
</feature>
<dbReference type="InterPro" id="IPR036047">
    <property type="entry name" value="F-box-like_dom_sf"/>
</dbReference>
<reference evidence="7" key="1">
    <citation type="submission" date="2020-01" db="EMBL/GenBank/DDBJ databases">
        <authorList>
            <person name="Mishra B."/>
        </authorList>
    </citation>
    <scope>NUCLEOTIDE SEQUENCE [LARGE SCALE GENOMIC DNA]</scope>
</reference>
<dbReference type="Gene3D" id="1.20.1280.50">
    <property type="match status" value="1"/>
</dbReference>
<keyword evidence="3" id="KW-0862">Zinc</keyword>
<dbReference type="EMBL" id="CACVBM020001151">
    <property type="protein sequence ID" value="CAA7034598.1"/>
    <property type="molecule type" value="Genomic_DNA"/>
</dbReference>
<dbReference type="SUPFAM" id="SSF81383">
    <property type="entry name" value="F-box domain"/>
    <property type="match status" value="1"/>
</dbReference>
<dbReference type="InterPro" id="IPR001611">
    <property type="entry name" value="Leu-rich_rpt"/>
</dbReference>
<dbReference type="SUPFAM" id="SSF52047">
    <property type="entry name" value="RNI-like"/>
    <property type="match status" value="1"/>
</dbReference>
<evidence type="ECO:0000259" key="6">
    <source>
        <dbReference type="PROSITE" id="PS50966"/>
    </source>
</evidence>
<gene>
    <name evidence="7" type="ORF">MERR_LOCUS21833</name>
</gene>
<feature type="compositionally biased region" description="Basic and acidic residues" evidence="5">
    <location>
        <begin position="1246"/>
        <end position="1261"/>
    </location>
</feature>
<feature type="region of interest" description="Disordered" evidence="5">
    <location>
        <begin position="1229"/>
        <end position="1262"/>
    </location>
</feature>
<feature type="compositionally biased region" description="Basic and acidic residues" evidence="5">
    <location>
        <begin position="671"/>
        <end position="682"/>
    </location>
</feature>
<evidence type="ECO:0000256" key="2">
    <source>
        <dbReference type="ARBA" id="ARBA00022771"/>
    </source>
</evidence>
<organism evidence="7 8">
    <name type="scientific">Microthlaspi erraticum</name>
    <dbReference type="NCBI Taxonomy" id="1685480"/>
    <lineage>
        <taxon>Eukaryota</taxon>
        <taxon>Viridiplantae</taxon>
        <taxon>Streptophyta</taxon>
        <taxon>Embryophyta</taxon>
        <taxon>Tracheophyta</taxon>
        <taxon>Spermatophyta</taxon>
        <taxon>Magnoliopsida</taxon>
        <taxon>eudicotyledons</taxon>
        <taxon>Gunneridae</taxon>
        <taxon>Pentapetalae</taxon>
        <taxon>rosids</taxon>
        <taxon>malvids</taxon>
        <taxon>Brassicales</taxon>
        <taxon>Brassicaceae</taxon>
        <taxon>Coluteocarpeae</taxon>
        <taxon>Microthlaspi</taxon>
    </lineage>
</organism>
<accession>A0A6D2JBC3</accession>
<dbReference type="Proteomes" id="UP000467841">
    <property type="component" value="Unassembled WGS sequence"/>
</dbReference>
<dbReference type="InterPro" id="IPR018289">
    <property type="entry name" value="MULE_transposase_dom"/>
</dbReference>
<proteinExistence type="predicted"/>
<dbReference type="Pfam" id="PF12937">
    <property type="entry name" value="F-box-like"/>
    <property type="match status" value="1"/>
</dbReference>
<dbReference type="FunFam" id="3.80.10.10:FF:000449">
    <property type="entry name" value="F-box protein SKIP2"/>
    <property type="match status" value="1"/>
</dbReference>
<dbReference type="Pfam" id="PF10551">
    <property type="entry name" value="MULE"/>
    <property type="match status" value="1"/>
</dbReference>
<dbReference type="Pfam" id="PF04434">
    <property type="entry name" value="SWIM"/>
    <property type="match status" value="1"/>
</dbReference>
<dbReference type="SMART" id="SM00367">
    <property type="entry name" value="LRR_CC"/>
    <property type="match status" value="7"/>
</dbReference>
<dbReference type="Gene3D" id="3.80.10.10">
    <property type="entry name" value="Ribonuclease Inhibitor"/>
    <property type="match status" value="2"/>
</dbReference>
<dbReference type="PROSITE" id="PS50966">
    <property type="entry name" value="ZF_SWIM"/>
    <property type="match status" value="1"/>
</dbReference>
<dbReference type="CDD" id="cd22159">
    <property type="entry name" value="F-box_AtTIR1-like"/>
    <property type="match status" value="1"/>
</dbReference>
<keyword evidence="1" id="KW-0479">Metal-binding</keyword>
<dbReference type="Pfam" id="PF24758">
    <property type="entry name" value="LRR_At5g56370"/>
    <property type="match status" value="1"/>
</dbReference>
<evidence type="ECO:0000313" key="7">
    <source>
        <dbReference type="EMBL" id="CAA7034598.1"/>
    </source>
</evidence>